<evidence type="ECO:0000256" key="5">
    <source>
        <dbReference type="RuleBase" id="RU363062"/>
    </source>
</evidence>
<dbReference type="EMBL" id="OQ866083">
    <property type="protein sequence ID" value="WNT71153.1"/>
    <property type="molecule type" value="Genomic_RNA"/>
</dbReference>
<dbReference type="InterPro" id="IPR002166">
    <property type="entry name" value="RNA_pol_HCV"/>
</dbReference>
<comment type="catalytic activity">
    <reaction evidence="5">
        <text>RNA(n) + a ribonucleoside 5'-triphosphate = RNA(n+1) + diphosphate</text>
        <dbReference type="Rhea" id="RHEA:21248"/>
        <dbReference type="Rhea" id="RHEA-COMP:14527"/>
        <dbReference type="Rhea" id="RHEA-COMP:17342"/>
        <dbReference type="ChEBI" id="CHEBI:33019"/>
        <dbReference type="ChEBI" id="CHEBI:61557"/>
        <dbReference type="ChEBI" id="CHEBI:140395"/>
        <dbReference type="EC" id="2.7.7.48"/>
    </reaction>
</comment>
<dbReference type="GO" id="GO:0039694">
    <property type="term" value="P:viral RNA genome replication"/>
    <property type="evidence" value="ECO:0007669"/>
    <property type="project" value="InterPro"/>
</dbReference>
<evidence type="ECO:0000256" key="1">
    <source>
        <dbReference type="ARBA" id="ARBA00022484"/>
    </source>
</evidence>
<reference evidence="7" key="2">
    <citation type="submission" date="2023-04" db="EMBL/GenBank/DDBJ databases">
        <authorList>
            <person name="Le Lay C."/>
        </authorList>
    </citation>
    <scope>NUCLEOTIDE SEQUENCE</scope>
    <source>
        <strain evidence="7">A</strain>
    </source>
</reference>
<keyword evidence="2 5" id="KW-0808">Transferase</keyword>
<evidence type="ECO:0000256" key="3">
    <source>
        <dbReference type="ARBA" id="ARBA00022695"/>
    </source>
</evidence>
<evidence type="ECO:0000256" key="4">
    <source>
        <dbReference type="ARBA" id="ARBA00022953"/>
    </source>
</evidence>
<sequence length="566" mass="64332">MKPGRLYLYGYRMNEVTPIALPEAKDDLVIGKTRRSKRDWRSNRPVLSVSLPFCFTRATPPRPDPSHPPSVVGGAIKRYGYKPPKINKQVMRRFKKFVKMWLRHNLKPLTDTDVPSFDEWLDNTPYSAARKEELRRNWNNRGRKLSKKDARIVKAFIKDETYPEYKYPRHINSRCDAAKCFFGPIMQACGDKLFSLDWFIKTVPVVDRPKVIYDTLVGNLGPEAGDYIFTDYTAFEAHFILDVMKVTDGLFFGHMASQLDEAMSLEFMLGLTGIVFGDNFIITKDVNFGVEATRMSGEMNTSLSNGFANLMLFLFLAHENGASDIRGFVEGDDGLFRVTPASAAPTAEQFAELGMTIKIGTTTRLAEASFCGQVYSMDSLTVVTDPKEALCRLGWSNKRYARAKDPVLLALLRARAYSLVYQYNGCPMLAATGYRLLELTKDAEKDVDRVVQHHDWWERAKLIAARQSVPEPKKIDESTRALVEKTYGVSRDEQIQYENWVSNAQLGQHSPSFETPQVWEEYFERYSTTSVDPDPCWLLKPEEPFLDALAKVKNTINFIDSILGGG</sequence>
<keyword evidence="4 5" id="KW-0693">Viral RNA replication</keyword>
<name>A0AA96NNE9_9VIRU</name>
<keyword evidence="3 5" id="KW-0548">Nucleotidyltransferase</keyword>
<dbReference type="SUPFAM" id="SSF56672">
    <property type="entry name" value="DNA/RNA polymerases"/>
    <property type="match status" value="1"/>
</dbReference>
<dbReference type="GO" id="GO:0003723">
    <property type="term" value="F:RNA binding"/>
    <property type="evidence" value="ECO:0007669"/>
    <property type="project" value="InterPro"/>
</dbReference>
<dbReference type="GO" id="GO:0006351">
    <property type="term" value="P:DNA-templated transcription"/>
    <property type="evidence" value="ECO:0007669"/>
    <property type="project" value="InterPro"/>
</dbReference>
<evidence type="ECO:0000313" key="7">
    <source>
        <dbReference type="EMBL" id="WNT71153.1"/>
    </source>
</evidence>
<protein>
    <recommendedName>
        <fullName evidence="5">RNA-directed RNA polymerase</fullName>
        <ecNumber evidence="5">2.7.7.48</ecNumber>
    </recommendedName>
</protein>
<dbReference type="EC" id="2.7.7.48" evidence="5"/>
<organism evidence="7">
    <name type="scientific">Sitepeofons virus</name>
    <dbReference type="NCBI Taxonomy" id="3072220"/>
    <lineage>
        <taxon>Viruses</taxon>
        <taxon>Riboviria</taxon>
        <taxon>Orthornavirae</taxon>
        <taxon>Lenarviricota</taxon>
    </lineage>
</organism>
<feature type="domain" description="RdRp catalytic" evidence="6">
    <location>
        <begin position="225"/>
        <end position="346"/>
    </location>
</feature>
<reference evidence="7" key="1">
    <citation type="journal article" date="2023" name="Virology">
        <title>A metatranscriptomic analysis of geothermal hot springs reveals diverse RNA viruses including the phylum Lenarviricota.</title>
        <authorList>
            <person name="Le Lay C."/>
            <person name="Stott M.B."/>
            <person name="Shi M."/>
            <person name="Sadiq S."/>
            <person name="Holmes E.C."/>
        </authorList>
    </citation>
    <scope>NUCLEOTIDE SEQUENCE</scope>
    <source>
        <strain evidence="7">A</strain>
    </source>
</reference>
<evidence type="ECO:0000256" key="2">
    <source>
        <dbReference type="ARBA" id="ARBA00022679"/>
    </source>
</evidence>
<dbReference type="PROSITE" id="PS50507">
    <property type="entry name" value="RDRP_SSRNA_POS"/>
    <property type="match status" value="1"/>
</dbReference>
<accession>A0AA96NNE9</accession>
<proteinExistence type="predicted"/>
<evidence type="ECO:0000259" key="6">
    <source>
        <dbReference type="PROSITE" id="PS50507"/>
    </source>
</evidence>
<keyword evidence="5" id="KW-0547">Nucleotide-binding</keyword>
<dbReference type="Pfam" id="PF00998">
    <property type="entry name" value="RdRP_3"/>
    <property type="match status" value="1"/>
</dbReference>
<dbReference type="InterPro" id="IPR007094">
    <property type="entry name" value="RNA-dir_pol_PSvirus"/>
</dbReference>
<keyword evidence="1 5" id="KW-0696">RNA-directed RNA polymerase</keyword>
<dbReference type="InterPro" id="IPR043502">
    <property type="entry name" value="DNA/RNA_pol_sf"/>
</dbReference>
<dbReference type="GO" id="GO:0003968">
    <property type="term" value="F:RNA-directed RNA polymerase activity"/>
    <property type="evidence" value="ECO:0007669"/>
    <property type="project" value="UniProtKB-KW"/>
</dbReference>